<dbReference type="Pfam" id="PF14907">
    <property type="entry name" value="NTP_transf_5"/>
    <property type="match status" value="1"/>
</dbReference>
<gene>
    <name evidence="1" type="ORF">HMF7854_09280</name>
</gene>
<protein>
    <recommendedName>
        <fullName evidence="3">Nucleotidyltransferase family protein</fullName>
    </recommendedName>
</protein>
<dbReference type="EMBL" id="RWJF01000001">
    <property type="protein sequence ID" value="RST31006.1"/>
    <property type="molecule type" value="Genomic_DNA"/>
</dbReference>
<name>A0A429VAN4_9SPHN</name>
<dbReference type="AlphaFoldDB" id="A0A429VAN4"/>
<accession>A0A429VAN4</accession>
<organism evidence="1 2">
    <name type="scientific">Sphingomonas ginkgonis</name>
    <dbReference type="NCBI Taxonomy" id="2315330"/>
    <lineage>
        <taxon>Bacteria</taxon>
        <taxon>Pseudomonadati</taxon>
        <taxon>Pseudomonadota</taxon>
        <taxon>Alphaproteobacteria</taxon>
        <taxon>Sphingomonadales</taxon>
        <taxon>Sphingomonadaceae</taxon>
        <taxon>Sphingomonas</taxon>
    </lineage>
</organism>
<dbReference type="InterPro" id="IPR039498">
    <property type="entry name" value="NTP_transf_5"/>
</dbReference>
<dbReference type="Proteomes" id="UP000274661">
    <property type="component" value="Unassembled WGS sequence"/>
</dbReference>
<evidence type="ECO:0000313" key="2">
    <source>
        <dbReference type="Proteomes" id="UP000274661"/>
    </source>
</evidence>
<keyword evidence="2" id="KW-1185">Reference proteome</keyword>
<sequence>MIDRAPTFTPGFRLLVEACREAFAPGATARLEPWLEAGAKEALPLARRHRVQGLAWRGLEPLADRLPEAVRAGLSHDSRDIARTGLQSLLACRQLLDAHARAAIPLLFLKGLPVGMLAYGAPFVKMSSDIDMLVLPGHVEASADILEAQGFALVLPRHRRRLRSWHGWHKESVWERGDGLVVELHDAAVSHPRLLAGLDANAPSQPVEVAPGIVLPTFADDILFAYLCVHGASSAWFRLKWICDLAALLRERSAAEVLELHRRALALGAGRCSGMGLLVAVALFDPPWRAAVEALDDPVEHRLARLSLRELAASKAPLDRPFGSVALRLSQLALVPKPGAGAAEARRQAIEVVRMRLGR</sequence>
<evidence type="ECO:0000313" key="1">
    <source>
        <dbReference type="EMBL" id="RST31006.1"/>
    </source>
</evidence>
<reference evidence="1 2" key="1">
    <citation type="submission" date="2018-12" db="EMBL/GenBank/DDBJ databases">
        <title>Sphingomonas sp. HMF7854 Genome sequencing and assembly.</title>
        <authorList>
            <person name="Cha I."/>
            <person name="Kang H."/>
            <person name="Kim H."/>
            <person name="Kang J."/>
            <person name="Joh K."/>
        </authorList>
    </citation>
    <scope>NUCLEOTIDE SEQUENCE [LARGE SCALE GENOMIC DNA]</scope>
    <source>
        <strain evidence="1 2">HMF7854</strain>
    </source>
</reference>
<evidence type="ECO:0008006" key="3">
    <source>
        <dbReference type="Google" id="ProtNLM"/>
    </source>
</evidence>
<dbReference type="OrthoDB" id="9773927at2"/>
<comment type="caution">
    <text evidence="1">The sequence shown here is derived from an EMBL/GenBank/DDBJ whole genome shotgun (WGS) entry which is preliminary data.</text>
</comment>
<proteinExistence type="predicted"/>
<dbReference type="RefSeq" id="WP_126718839.1">
    <property type="nucleotide sequence ID" value="NZ_RWJF01000001.1"/>
</dbReference>